<evidence type="ECO:0000259" key="3">
    <source>
        <dbReference type="Pfam" id="PF17863"/>
    </source>
</evidence>
<dbReference type="InterPro" id="IPR041628">
    <property type="entry name" value="ChlI/MoxR_AAA_lid"/>
</dbReference>
<accession>A0A0D1ZZI9</accession>
<dbReference type="GO" id="GO:0016851">
    <property type="term" value="F:magnesium chelatase activity"/>
    <property type="evidence" value="ECO:0007669"/>
    <property type="project" value="UniProtKB-EC"/>
</dbReference>
<dbReference type="Pfam" id="PF17863">
    <property type="entry name" value="AAA_lid_2"/>
    <property type="match status" value="1"/>
</dbReference>
<dbReference type="OrthoDB" id="5582146at2759"/>
<proteinExistence type="predicted"/>
<dbReference type="AlphaFoldDB" id="A0A0D1ZZI9"/>
<evidence type="ECO:0000313" key="4">
    <source>
        <dbReference type="EMBL" id="KIW33526.1"/>
    </source>
</evidence>
<evidence type="ECO:0000313" key="5">
    <source>
        <dbReference type="Proteomes" id="UP000054466"/>
    </source>
</evidence>
<protein>
    <recommendedName>
        <fullName evidence="1">magnesium chelatase</fullName>
        <ecNumber evidence="1">6.6.1.1</ecNumber>
    </recommendedName>
</protein>
<dbReference type="Gene3D" id="1.10.8.80">
    <property type="entry name" value="Magnesium chelatase subunit I, C-Terminal domain"/>
    <property type="match status" value="1"/>
</dbReference>
<keyword evidence="5" id="KW-1185">Reference proteome</keyword>
<dbReference type="EMBL" id="KN847040">
    <property type="protein sequence ID" value="KIW33526.1"/>
    <property type="molecule type" value="Genomic_DNA"/>
</dbReference>
<reference evidence="4 5" key="1">
    <citation type="submission" date="2015-01" db="EMBL/GenBank/DDBJ databases">
        <title>The Genome Sequence of Cladophialophora immunda CBS83496.</title>
        <authorList>
            <consortium name="The Broad Institute Genomics Platform"/>
            <person name="Cuomo C."/>
            <person name="de Hoog S."/>
            <person name="Gorbushina A."/>
            <person name="Stielow B."/>
            <person name="Teixiera M."/>
            <person name="Abouelleil A."/>
            <person name="Chapman S.B."/>
            <person name="Priest M."/>
            <person name="Young S.K."/>
            <person name="Wortman J."/>
            <person name="Nusbaum C."/>
            <person name="Birren B."/>
        </authorList>
    </citation>
    <scope>NUCLEOTIDE SEQUENCE [LARGE SCALE GENOMIC DNA]</scope>
    <source>
        <strain evidence="4 5">CBS 83496</strain>
    </source>
</reference>
<dbReference type="PANTHER" id="PTHR11603">
    <property type="entry name" value="AAA FAMILY ATPASE"/>
    <property type="match status" value="1"/>
</dbReference>
<sequence length="371" mass="41159">MDSAQAFLDNADDLTDLELAVLLSLVAQHHCMLVARDDLLDDLASELALIVRDVFGLSYIILDRDDLQSIKAFGSAILDDDSNEFDDVSHESDVDVESSGIPHSKLASVNFGAGSSSVVDHRKLDTRSVVNVIIAKDFNLAPEDVQIQALELIRKRRIYSRTTVHLAPTVFLLLPLVATSSKHIRLNKHLNDRIFMSHTHSPEDGFPNLEELDDAAISEDHDSTYSYSRSPSARRQQMIASRRIDAKLIEQLRAQGQAATITPEIRRYLQDVVAFLRMERGVDGGISPYGTTLFLALAKYLAPFHGINYVTPSLVALAAKKIYPHRIIMATPGRERSTQYGTDLASARDILNDLDPDKVIQNVLDTVECPT</sequence>
<name>A0A0D1ZZI9_9EURO</name>
<comment type="pathway">
    <text evidence="2">Porphyrin-containing compound metabolism.</text>
</comment>
<dbReference type="RefSeq" id="XP_016253742.1">
    <property type="nucleotide sequence ID" value="XM_016386814.1"/>
</dbReference>
<organism evidence="4 5">
    <name type="scientific">Cladophialophora immunda</name>
    <dbReference type="NCBI Taxonomy" id="569365"/>
    <lineage>
        <taxon>Eukaryota</taxon>
        <taxon>Fungi</taxon>
        <taxon>Dikarya</taxon>
        <taxon>Ascomycota</taxon>
        <taxon>Pezizomycotina</taxon>
        <taxon>Eurotiomycetes</taxon>
        <taxon>Chaetothyriomycetidae</taxon>
        <taxon>Chaetothyriales</taxon>
        <taxon>Herpotrichiellaceae</taxon>
        <taxon>Cladophialophora</taxon>
    </lineage>
</organism>
<dbReference type="Proteomes" id="UP000054466">
    <property type="component" value="Unassembled WGS sequence"/>
</dbReference>
<dbReference type="PANTHER" id="PTHR11603:SF132">
    <property type="entry name" value="C2H2-TYPE DOMAIN-CONTAINING PROTEIN"/>
    <property type="match status" value="1"/>
</dbReference>
<evidence type="ECO:0000256" key="2">
    <source>
        <dbReference type="ARBA" id="ARBA00023444"/>
    </source>
</evidence>
<feature type="domain" description="ChlI/MoxR AAA lid" evidence="3">
    <location>
        <begin position="277"/>
        <end position="336"/>
    </location>
</feature>
<evidence type="ECO:0000256" key="1">
    <source>
        <dbReference type="ARBA" id="ARBA00012825"/>
    </source>
</evidence>
<gene>
    <name evidence="4" type="ORF">PV07_00367</name>
</gene>
<dbReference type="InterPro" id="IPR052041">
    <property type="entry name" value="Nucleic_acid_metab_PIN/TRAM"/>
</dbReference>
<dbReference type="GeneID" id="27339561"/>
<dbReference type="HOGENOM" id="CLU_034390_0_0_1"/>
<dbReference type="EC" id="6.6.1.1" evidence="1"/>
<dbReference type="VEuPathDB" id="FungiDB:PV07_00367"/>